<dbReference type="Pfam" id="PF08547">
    <property type="entry name" value="CIA30"/>
    <property type="match status" value="1"/>
</dbReference>
<accession>A0A1A7R503</accession>
<keyword evidence="4" id="KW-1185">Reference proteome</keyword>
<evidence type="ECO:0000313" key="3">
    <source>
        <dbReference type="EMBL" id="RAJ26727.1"/>
    </source>
</evidence>
<evidence type="ECO:0000259" key="2">
    <source>
        <dbReference type="Pfam" id="PF08547"/>
    </source>
</evidence>
<name>A0A1A7R503_9FLAO</name>
<dbReference type="PANTHER" id="PTHR13194:SF19">
    <property type="entry name" value="NAD(P)-BINDING ROSSMANN-FOLD SUPERFAMILY PROTEIN"/>
    <property type="match status" value="1"/>
</dbReference>
<evidence type="ECO:0000256" key="1">
    <source>
        <dbReference type="ARBA" id="ARBA00007884"/>
    </source>
</evidence>
<dbReference type="AlphaFoldDB" id="A0A1A7R503"/>
<dbReference type="SUPFAM" id="SSF49785">
    <property type="entry name" value="Galactose-binding domain-like"/>
    <property type="match status" value="1"/>
</dbReference>
<proteinExistence type="inferred from homology"/>
<comment type="caution">
    <text evidence="3">The sequence shown here is derived from an EMBL/GenBank/DDBJ whole genome shotgun (WGS) entry which is preliminary data.</text>
</comment>
<comment type="similarity">
    <text evidence="1">Belongs to the CIA30 family.</text>
</comment>
<dbReference type="PANTHER" id="PTHR13194">
    <property type="entry name" value="COMPLEX I INTERMEDIATE-ASSOCIATED PROTEIN 30"/>
    <property type="match status" value="1"/>
</dbReference>
<reference evidence="3 4" key="1">
    <citation type="submission" date="2018-06" db="EMBL/GenBank/DDBJ databases">
        <title>Genomic Encyclopedia of Archaeal and Bacterial Type Strains, Phase II (KMG-II): from individual species to whole genera.</title>
        <authorList>
            <person name="Goeker M."/>
        </authorList>
    </citation>
    <scope>NUCLEOTIDE SEQUENCE [LARGE SCALE GENOMIC DNA]</scope>
    <source>
        <strain evidence="3 4">DSM 12408</strain>
    </source>
</reference>
<gene>
    <name evidence="3" type="ORF">LX77_00982</name>
</gene>
<dbReference type="OrthoDB" id="442188at2"/>
<feature type="domain" description="NADH:ubiquinone oxidoreductase intermediate-associated protein 30" evidence="2">
    <location>
        <begin position="10"/>
        <end position="160"/>
    </location>
</feature>
<sequence>MIPQDNSVIFDFQRQKGAATWYVVNDGVMGGLSQGKMSINDAGNGVFKGYVTTENNGGFSSVRHSFSKKDVSNFKVVKLRIKGDGKPYQFRIKANEAQQYSFIQEFKTSGEWETIVIPFDSFYPSFRGNKLNRPNYDGKFMEEVTFLIGNKKKEAFALEIERIWLE</sequence>
<dbReference type="Proteomes" id="UP000248987">
    <property type="component" value="Unassembled WGS sequence"/>
</dbReference>
<dbReference type="Gene3D" id="2.60.120.430">
    <property type="entry name" value="Galactose-binding lectin"/>
    <property type="match status" value="1"/>
</dbReference>
<dbReference type="STRING" id="49280.A9996_03935"/>
<organism evidence="3 4">
    <name type="scientific">Gelidibacter algens</name>
    <dbReference type="NCBI Taxonomy" id="49280"/>
    <lineage>
        <taxon>Bacteria</taxon>
        <taxon>Pseudomonadati</taxon>
        <taxon>Bacteroidota</taxon>
        <taxon>Flavobacteriia</taxon>
        <taxon>Flavobacteriales</taxon>
        <taxon>Flavobacteriaceae</taxon>
        <taxon>Gelidibacter</taxon>
    </lineage>
</organism>
<evidence type="ECO:0000313" key="4">
    <source>
        <dbReference type="Proteomes" id="UP000248987"/>
    </source>
</evidence>
<dbReference type="InterPro" id="IPR039131">
    <property type="entry name" value="NDUFAF1"/>
</dbReference>
<dbReference type="EMBL" id="QLLQ01000002">
    <property type="protein sequence ID" value="RAJ26727.1"/>
    <property type="molecule type" value="Genomic_DNA"/>
</dbReference>
<protein>
    <submittedName>
        <fullName evidence="3">Complex I intermediate-associated protein 30 (CIA30)</fullName>
    </submittedName>
</protein>
<dbReference type="InterPro" id="IPR008979">
    <property type="entry name" value="Galactose-bd-like_sf"/>
</dbReference>
<dbReference type="InterPro" id="IPR013857">
    <property type="entry name" value="NADH-UbQ_OxRdtase-assoc_prot30"/>
</dbReference>